<dbReference type="EMBL" id="QRHL01000027">
    <property type="protein sequence ID" value="RHF70333.1"/>
    <property type="molecule type" value="Genomic_DNA"/>
</dbReference>
<name>A0A414PP73_FUSMR</name>
<evidence type="ECO:0000313" key="2">
    <source>
        <dbReference type="EMBL" id="RHF70333.1"/>
    </source>
</evidence>
<dbReference type="AlphaFoldDB" id="A0A414PP73"/>
<organism evidence="2 3">
    <name type="scientific">Fusobacterium mortiferum</name>
    <dbReference type="NCBI Taxonomy" id="850"/>
    <lineage>
        <taxon>Bacteria</taxon>
        <taxon>Fusobacteriati</taxon>
        <taxon>Fusobacteriota</taxon>
        <taxon>Fusobacteriia</taxon>
        <taxon>Fusobacteriales</taxon>
        <taxon>Fusobacteriaceae</taxon>
        <taxon>Fusobacterium</taxon>
    </lineage>
</organism>
<dbReference type="Pfam" id="PF00534">
    <property type="entry name" value="Glycos_transf_1"/>
    <property type="match status" value="1"/>
</dbReference>
<feature type="domain" description="Glycosyl transferase family 1" evidence="1">
    <location>
        <begin position="168"/>
        <end position="322"/>
    </location>
</feature>
<sequence>MKRIEFICSLSKKNNIGGETIKNDYLYEYLRERNFDINLLDFENHKKNKFILLLKCTYSIINPFSKKIILSKASRSSYFYLKLYHYLNIWNKKLYYFVIGGNFHNFLLNNDFDIKYYMNIEKIYVETKKMKDILNENLNLKQVEYLPNFKNFIIKDRSNKQINFPLECVFFSRIEEKKGVELIFNMLSEINKENIKVKVDFYGPIGNDYKNIFEKKIKNYNEVKYCGILNSKEEKTYDKLSRYDLMLFPTYWEGEGFPGVIIDAYISSLPVVASNHNFNSEFIKSQETGFLFNLEDKSGLEKTMKEIINAKEKLKFMRKKAFEESKKYNINLVLNGVIYDREK</sequence>
<evidence type="ECO:0000313" key="3">
    <source>
        <dbReference type="Proteomes" id="UP000284676"/>
    </source>
</evidence>
<gene>
    <name evidence="2" type="ORF">DW663_10890</name>
</gene>
<accession>A0A414PP73</accession>
<keyword evidence="2" id="KW-0808">Transferase</keyword>
<dbReference type="RefSeq" id="WP_118234625.1">
    <property type="nucleotide sequence ID" value="NZ_QRHL01000027.1"/>
</dbReference>
<dbReference type="Gene3D" id="3.40.50.2000">
    <property type="entry name" value="Glycogen Phosphorylase B"/>
    <property type="match status" value="1"/>
</dbReference>
<dbReference type="SUPFAM" id="SSF53756">
    <property type="entry name" value="UDP-Glycosyltransferase/glycogen phosphorylase"/>
    <property type="match status" value="1"/>
</dbReference>
<reference evidence="2 3" key="1">
    <citation type="submission" date="2018-08" db="EMBL/GenBank/DDBJ databases">
        <title>A genome reference for cultivated species of the human gut microbiota.</title>
        <authorList>
            <person name="Zou Y."/>
            <person name="Xue W."/>
            <person name="Luo G."/>
        </authorList>
    </citation>
    <scope>NUCLEOTIDE SEQUENCE [LARGE SCALE GENOMIC DNA]</scope>
    <source>
        <strain evidence="2 3">AM25-1</strain>
    </source>
</reference>
<evidence type="ECO:0000259" key="1">
    <source>
        <dbReference type="Pfam" id="PF00534"/>
    </source>
</evidence>
<comment type="caution">
    <text evidence="2">The sequence shown here is derived from an EMBL/GenBank/DDBJ whole genome shotgun (WGS) entry which is preliminary data.</text>
</comment>
<proteinExistence type="predicted"/>
<protein>
    <submittedName>
        <fullName evidence="2">Glycosyltransferase family 1 protein</fullName>
    </submittedName>
</protein>
<dbReference type="Proteomes" id="UP000284676">
    <property type="component" value="Unassembled WGS sequence"/>
</dbReference>
<dbReference type="GO" id="GO:0016757">
    <property type="term" value="F:glycosyltransferase activity"/>
    <property type="evidence" value="ECO:0007669"/>
    <property type="project" value="InterPro"/>
</dbReference>
<dbReference type="PANTHER" id="PTHR12526:SF630">
    <property type="entry name" value="GLYCOSYLTRANSFERASE"/>
    <property type="match status" value="1"/>
</dbReference>
<dbReference type="InterPro" id="IPR001296">
    <property type="entry name" value="Glyco_trans_1"/>
</dbReference>
<dbReference type="PANTHER" id="PTHR12526">
    <property type="entry name" value="GLYCOSYLTRANSFERASE"/>
    <property type="match status" value="1"/>
</dbReference>